<comment type="similarity">
    <text evidence="1">Belongs to the initiator RepB protein family.</text>
</comment>
<accession>A0AAN4W3U7</accession>
<protein>
    <recommendedName>
        <fullName evidence="2">Initiator Rep protein WH1 domain-containing protein</fullName>
    </recommendedName>
</protein>
<comment type="caution">
    <text evidence="3">The sequence shown here is derived from an EMBL/GenBank/DDBJ whole genome shotgun (WGS) entry which is preliminary data.</text>
</comment>
<evidence type="ECO:0000313" key="3">
    <source>
        <dbReference type="EMBL" id="GJM65151.1"/>
    </source>
</evidence>
<feature type="domain" description="Initiator Rep protein WH1" evidence="2">
    <location>
        <begin position="34"/>
        <end position="134"/>
    </location>
</feature>
<evidence type="ECO:0000259" key="2">
    <source>
        <dbReference type="Pfam" id="PF01051"/>
    </source>
</evidence>
<dbReference type="Pfam" id="PF01051">
    <property type="entry name" value="Rep3_N"/>
    <property type="match status" value="1"/>
</dbReference>
<name>A0AAN4W3U7_9BACT</name>
<evidence type="ECO:0000313" key="4">
    <source>
        <dbReference type="Proteomes" id="UP001310022"/>
    </source>
</evidence>
<organism evidence="3 4">
    <name type="scientific">Persicobacter diffluens</name>
    <dbReference type="NCBI Taxonomy" id="981"/>
    <lineage>
        <taxon>Bacteria</taxon>
        <taxon>Pseudomonadati</taxon>
        <taxon>Bacteroidota</taxon>
        <taxon>Cytophagia</taxon>
        <taxon>Cytophagales</taxon>
        <taxon>Persicobacteraceae</taxon>
        <taxon>Persicobacter</taxon>
    </lineage>
</organism>
<dbReference type="EMBL" id="BQKE01000016">
    <property type="protein sequence ID" value="GJM65151.1"/>
    <property type="molecule type" value="Genomic_DNA"/>
</dbReference>
<dbReference type="GO" id="GO:0003887">
    <property type="term" value="F:DNA-directed DNA polymerase activity"/>
    <property type="evidence" value="ECO:0007669"/>
    <property type="project" value="InterPro"/>
</dbReference>
<dbReference type="AlphaFoldDB" id="A0AAN4W3U7"/>
<evidence type="ECO:0000256" key="1">
    <source>
        <dbReference type="ARBA" id="ARBA00038283"/>
    </source>
</evidence>
<keyword evidence="4" id="KW-1185">Reference proteome</keyword>
<dbReference type="Proteomes" id="UP001310022">
    <property type="component" value="Unassembled WGS sequence"/>
</dbReference>
<gene>
    <name evidence="3" type="ORF">PEDI_57030</name>
</gene>
<sequence>MAQNGELDLPTDERGRQYVPLFPRDFFGGEKVNGRALQQIKEQLGDLTGISVFLRIQTEEMEEERRIPIASAVRGYRDRKTKKTVEGKEMQVSLSPEIVEMFIKQWDKGNFTQYLYEKVRDFRVGSAFKLYEVLLQHLTKNRLQHGQVKFSVEMLGKCWPEALIEIRKMVI</sequence>
<proteinExistence type="inferred from homology"/>
<reference evidence="3 4" key="1">
    <citation type="submission" date="2021-12" db="EMBL/GenBank/DDBJ databases">
        <title>Genome sequencing of bacteria with rrn-lacking chromosome and rrn-plasmid.</title>
        <authorList>
            <person name="Anda M."/>
            <person name="Iwasaki W."/>
        </authorList>
    </citation>
    <scope>NUCLEOTIDE SEQUENCE [LARGE SCALE GENOMIC DNA]</scope>
    <source>
        <strain evidence="3 4">NBRC 15940</strain>
    </source>
</reference>
<dbReference type="GO" id="GO:0006270">
    <property type="term" value="P:DNA replication initiation"/>
    <property type="evidence" value="ECO:0007669"/>
    <property type="project" value="InterPro"/>
</dbReference>
<dbReference type="InterPro" id="IPR000525">
    <property type="entry name" value="Initiator_Rep_WH1"/>
</dbReference>